<comment type="caution">
    <text evidence="8">The sequence shown here is derived from an EMBL/GenBank/DDBJ whole genome shotgun (WGS) entry which is preliminary data.</text>
</comment>
<evidence type="ECO:0000256" key="4">
    <source>
        <dbReference type="ARBA" id="ARBA00022777"/>
    </source>
</evidence>
<dbReference type="CDD" id="cd00464">
    <property type="entry name" value="SK"/>
    <property type="match status" value="1"/>
</dbReference>
<evidence type="ECO:0000256" key="3">
    <source>
        <dbReference type="ARBA" id="ARBA00022741"/>
    </source>
</evidence>
<evidence type="ECO:0000256" key="2">
    <source>
        <dbReference type="ARBA" id="ARBA00022679"/>
    </source>
</evidence>
<evidence type="ECO:0000256" key="1">
    <source>
        <dbReference type="ARBA" id="ARBA00022605"/>
    </source>
</evidence>
<dbReference type="HAMAP" id="MF_00109">
    <property type="entry name" value="Shikimate_kinase"/>
    <property type="match status" value="1"/>
</dbReference>
<keyword evidence="7" id="KW-0479">Metal-binding</keyword>
<keyword evidence="7" id="KW-0460">Magnesium</keyword>
<feature type="binding site" evidence="7">
    <location>
        <position position="116"/>
    </location>
    <ligand>
        <name>ATP</name>
        <dbReference type="ChEBI" id="CHEBI:30616"/>
    </ligand>
</feature>
<keyword evidence="2 7" id="KW-0808">Transferase</keyword>
<reference evidence="9" key="1">
    <citation type="journal article" date="2019" name="Int. J. Syst. Evol. Microbiol.">
        <title>The Global Catalogue of Microorganisms (GCM) 10K type strain sequencing project: providing services to taxonomists for standard genome sequencing and annotation.</title>
        <authorList>
            <consortium name="The Broad Institute Genomics Platform"/>
            <consortium name="The Broad Institute Genome Sequencing Center for Infectious Disease"/>
            <person name="Wu L."/>
            <person name="Ma J."/>
        </authorList>
    </citation>
    <scope>NUCLEOTIDE SEQUENCE [LARGE SCALE GENOMIC DNA]</scope>
    <source>
        <strain evidence="9">KCTC 42143</strain>
    </source>
</reference>
<comment type="function">
    <text evidence="7">Catalyzes the specific phosphorylation of the 3-hydroxyl group of shikimic acid using ATP as a cosubstrate.</text>
</comment>
<proteinExistence type="inferred from homology"/>
<keyword evidence="9" id="KW-1185">Reference proteome</keyword>
<dbReference type="Proteomes" id="UP001597285">
    <property type="component" value="Unassembled WGS sequence"/>
</dbReference>
<keyword evidence="6 7" id="KW-0057">Aromatic amino acid biosynthesis</keyword>
<comment type="subcellular location">
    <subcellularLocation>
        <location evidence="7">Cytoplasm</location>
    </subcellularLocation>
</comment>
<dbReference type="InterPro" id="IPR000623">
    <property type="entry name" value="Shikimate_kinase/TSH1"/>
</dbReference>
<comment type="catalytic activity">
    <reaction evidence="7">
        <text>shikimate + ATP = 3-phosphoshikimate + ADP + H(+)</text>
        <dbReference type="Rhea" id="RHEA:13121"/>
        <dbReference type="ChEBI" id="CHEBI:15378"/>
        <dbReference type="ChEBI" id="CHEBI:30616"/>
        <dbReference type="ChEBI" id="CHEBI:36208"/>
        <dbReference type="ChEBI" id="CHEBI:145989"/>
        <dbReference type="ChEBI" id="CHEBI:456216"/>
        <dbReference type="EC" id="2.7.1.71"/>
    </reaction>
</comment>
<keyword evidence="7" id="KW-0963">Cytoplasm</keyword>
<dbReference type="InterPro" id="IPR031322">
    <property type="entry name" value="Shikimate/glucono_kinase"/>
</dbReference>
<evidence type="ECO:0000313" key="9">
    <source>
        <dbReference type="Proteomes" id="UP001597285"/>
    </source>
</evidence>
<comment type="subunit">
    <text evidence="7">Monomer.</text>
</comment>
<dbReference type="PANTHER" id="PTHR21087:SF16">
    <property type="entry name" value="SHIKIMATE KINASE 1, CHLOROPLASTIC"/>
    <property type="match status" value="1"/>
</dbReference>
<dbReference type="SUPFAM" id="SSF52540">
    <property type="entry name" value="P-loop containing nucleoside triphosphate hydrolases"/>
    <property type="match status" value="1"/>
</dbReference>
<feature type="binding site" evidence="7">
    <location>
        <position position="133"/>
    </location>
    <ligand>
        <name>substrate</name>
    </ligand>
</feature>
<feature type="binding site" evidence="7">
    <location>
        <position position="79"/>
    </location>
    <ligand>
        <name>substrate</name>
    </ligand>
</feature>
<keyword evidence="1 7" id="KW-0028">Amino-acid biosynthesis</keyword>
<gene>
    <name evidence="7" type="primary">aroK</name>
    <name evidence="8" type="ORF">ACFSBK_05540</name>
</gene>
<comment type="similarity">
    <text evidence="7">Belongs to the shikimate kinase family.</text>
</comment>
<organism evidence="8 9">
    <name type="scientific">Carnobacterium antarcticum</name>
    <dbReference type="NCBI Taxonomy" id="2126436"/>
    <lineage>
        <taxon>Bacteria</taxon>
        <taxon>Bacillati</taxon>
        <taxon>Bacillota</taxon>
        <taxon>Bacilli</taxon>
        <taxon>Lactobacillales</taxon>
        <taxon>Carnobacteriaceae</taxon>
        <taxon>Carnobacterium</taxon>
    </lineage>
</organism>
<dbReference type="Pfam" id="PF01202">
    <property type="entry name" value="SKI"/>
    <property type="match status" value="1"/>
</dbReference>
<comment type="cofactor">
    <cofactor evidence="7">
        <name>Mg(2+)</name>
        <dbReference type="ChEBI" id="CHEBI:18420"/>
    </cofactor>
    <text evidence="7">Binds 1 Mg(2+) ion per subunit.</text>
</comment>
<keyword evidence="3 7" id="KW-0547">Nucleotide-binding</keyword>
<name>A0ABW4NLJ4_9LACT</name>
<feature type="binding site" evidence="7">
    <location>
        <position position="57"/>
    </location>
    <ligand>
        <name>substrate</name>
    </ligand>
</feature>
<feature type="binding site" evidence="7">
    <location>
        <begin position="12"/>
        <end position="17"/>
    </location>
    <ligand>
        <name>ATP</name>
        <dbReference type="ChEBI" id="CHEBI:30616"/>
    </ligand>
</feature>
<dbReference type="PRINTS" id="PR01100">
    <property type="entry name" value="SHIKIMTKNASE"/>
</dbReference>
<dbReference type="EC" id="2.7.1.71" evidence="7"/>
<dbReference type="GO" id="GO:0016301">
    <property type="term" value="F:kinase activity"/>
    <property type="evidence" value="ECO:0007669"/>
    <property type="project" value="UniProtKB-KW"/>
</dbReference>
<keyword evidence="4 7" id="KW-0418">Kinase</keyword>
<protein>
    <recommendedName>
        <fullName evidence="7">Shikimate kinase</fullName>
        <shortName evidence="7">SK</shortName>
        <ecNumber evidence="7">2.7.1.71</ecNumber>
    </recommendedName>
</protein>
<comment type="caution">
    <text evidence="7">Lacks conserved residue(s) required for the propagation of feature annotation.</text>
</comment>
<feature type="binding site" evidence="7">
    <location>
        <position position="34"/>
    </location>
    <ligand>
        <name>substrate</name>
    </ligand>
</feature>
<keyword evidence="5 7" id="KW-0067">ATP-binding</keyword>
<dbReference type="InterPro" id="IPR027417">
    <property type="entry name" value="P-loop_NTPase"/>
</dbReference>
<dbReference type="EMBL" id="JBHUFF010000013">
    <property type="protein sequence ID" value="MFD1799310.1"/>
    <property type="molecule type" value="Genomic_DNA"/>
</dbReference>
<evidence type="ECO:0000256" key="5">
    <source>
        <dbReference type="ARBA" id="ARBA00022840"/>
    </source>
</evidence>
<feature type="binding site" evidence="7">
    <location>
        <position position="16"/>
    </location>
    <ligand>
        <name>Mg(2+)</name>
        <dbReference type="ChEBI" id="CHEBI:18420"/>
    </ligand>
</feature>
<comment type="pathway">
    <text evidence="7">Metabolic intermediate biosynthesis; chorismate biosynthesis; chorismate from D-erythrose 4-phosphate and phosphoenolpyruvate: step 5/7.</text>
</comment>
<dbReference type="RefSeq" id="WP_058918484.1">
    <property type="nucleotide sequence ID" value="NZ_JBHSQC010000025.1"/>
</dbReference>
<dbReference type="PANTHER" id="PTHR21087">
    <property type="entry name" value="SHIKIMATE KINASE"/>
    <property type="match status" value="1"/>
</dbReference>
<dbReference type="Gene3D" id="3.40.50.300">
    <property type="entry name" value="P-loop containing nucleotide triphosphate hydrolases"/>
    <property type="match status" value="1"/>
</dbReference>
<accession>A0ABW4NLJ4</accession>
<evidence type="ECO:0000313" key="8">
    <source>
        <dbReference type="EMBL" id="MFD1799310.1"/>
    </source>
</evidence>
<sequence>MKTNIVLIGMPGCGKSTFGKRLSKEIDFSFIDMDVYIETYSSQTIAQLWEVGEDHFRNIETAVCKLLTKENYTIVSSGGGIIKREENIRLLKKTSYIFFIDRPLELIMRDIDVSGRPLLKNDKQTLVGLFEQRIEQYRAAADFIIENDTTPATAVQQMHTFIQHLKLVEKESLSE</sequence>
<evidence type="ECO:0000256" key="6">
    <source>
        <dbReference type="ARBA" id="ARBA00023141"/>
    </source>
</evidence>
<evidence type="ECO:0000256" key="7">
    <source>
        <dbReference type="HAMAP-Rule" id="MF_00109"/>
    </source>
</evidence>